<proteinExistence type="inferred from homology"/>
<comment type="subcellular location">
    <subcellularLocation>
        <location evidence="2">Cytoplasm</location>
    </subcellularLocation>
</comment>
<dbReference type="PANTHER" id="PTHR37300:SF1">
    <property type="entry name" value="UPF0291 PROTEIN YNZC"/>
    <property type="match status" value="1"/>
</dbReference>
<dbReference type="PANTHER" id="PTHR37300">
    <property type="entry name" value="UPF0291 PROTEIN CBO2609/CLC_2481"/>
    <property type="match status" value="1"/>
</dbReference>
<evidence type="ECO:0000256" key="2">
    <source>
        <dbReference type="HAMAP-Rule" id="MF_01103"/>
    </source>
</evidence>
<evidence type="ECO:0000256" key="1">
    <source>
        <dbReference type="ARBA" id="ARBA00022490"/>
    </source>
</evidence>
<dbReference type="EMBL" id="NPIA01000002">
    <property type="protein sequence ID" value="OZM57547.1"/>
    <property type="molecule type" value="Genomic_DNA"/>
</dbReference>
<dbReference type="HAMAP" id="MF_01103">
    <property type="entry name" value="UPF0291"/>
    <property type="match status" value="1"/>
</dbReference>
<comment type="caution">
    <text evidence="3">The sequence shown here is derived from an EMBL/GenBank/DDBJ whole genome shotgun (WGS) entry which is preliminary data.</text>
</comment>
<protein>
    <recommendedName>
        <fullName evidence="2">UPF0291 protein CIB95_04025</fullName>
    </recommendedName>
</protein>
<dbReference type="Pfam" id="PF05979">
    <property type="entry name" value="DUF896"/>
    <property type="match status" value="1"/>
</dbReference>
<reference evidence="3 4" key="2">
    <citation type="submission" date="2017-09" db="EMBL/GenBank/DDBJ databases">
        <title>Bacillus patelloidae sp. nov., isolated from the intestinal tract of a marine limpet.</title>
        <authorList>
            <person name="Liu R."/>
            <person name="Dong C."/>
            <person name="Shao Z."/>
        </authorList>
    </citation>
    <scope>NUCLEOTIDE SEQUENCE [LARGE SCALE GENOMIC DNA]</scope>
    <source>
        <strain evidence="3 4">SA5d-4</strain>
    </source>
</reference>
<keyword evidence="4" id="KW-1185">Reference proteome</keyword>
<dbReference type="Gene3D" id="1.10.287.540">
    <property type="entry name" value="Helix hairpin bin"/>
    <property type="match status" value="1"/>
</dbReference>
<gene>
    <name evidence="3" type="ORF">CIB95_04025</name>
</gene>
<evidence type="ECO:0000313" key="4">
    <source>
        <dbReference type="Proteomes" id="UP000217083"/>
    </source>
</evidence>
<sequence>MLSKDKIARINELSNKAKNEGLTLKEQKEQKNLRQEYLETFRGSFKNHLKSIKVEEEEGNDVTPQKIKNIRNTH</sequence>
<keyword evidence="1 2" id="KW-0963">Cytoplasm</keyword>
<dbReference type="GO" id="GO:0005737">
    <property type="term" value="C:cytoplasm"/>
    <property type="evidence" value="ECO:0007669"/>
    <property type="project" value="UniProtKB-SubCell"/>
</dbReference>
<comment type="similarity">
    <text evidence="2">Belongs to the UPF0291 family.</text>
</comment>
<accession>A0A263BW44</accession>
<organism evidence="3 4">
    <name type="scientific">Lottiidibacillus patelloidae</name>
    <dbReference type="NCBI Taxonomy" id="2670334"/>
    <lineage>
        <taxon>Bacteria</taxon>
        <taxon>Bacillati</taxon>
        <taxon>Bacillota</taxon>
        <taxon>Bacilli</taxon>
        <taxon>Bacillales</taxon>
        <taxon>Bacillaceae</taxon>
        <taxon>Lottiidibacillus</taxon>
    </lineage>
</organism>
<name>A0A263BW44_9BACI</name>
<dbReference type="AlphaFoldDB" id="A0A263BW44"/>
<dbReference type="SUPFAM" id="SSF158221">
    <property type="entry name" value="YnzC-like"/>
    <property type="match status" value="1"/>
</dbReference>
<dbReference type="Proteomes" id="UP000217083">
    <property type="component" value="Unassembled WGS sequence"/>
</dbReference>
<reference evidence="4" key="1">
    <citation type="submission" date="2017-08" db="EMBL/GenBank/DDBJ databases">
        <authorList>
            <person name="Huang Z."/>
        </authorList>
    </citation>
    <scope>NUCLEOTIDE SEQUENCE [LARGE SCALE GENOMIC DNA]</scope>
    <source>
        <strain evidence="4">SA5d-4</strain>
    </source>
</reference>
<dbReference type="RefSeq" id="WP_094922248.1">
    <property type="nucleotide sequence ID" value="NZ_NPIA01000002.1"/>
</dbReference>
<evidence type="ECO:0000313" key="3">
    <source>
        <dbReference type="EMBL" id="OZM57547.1"/>
    </source>
</evidence>
<dbReference type="InterPro" id="IPR009242">
    <property type="entry name" value="DUF896"/>
</dbReference>